<keyword evidence="2" id="KW-1185">Reference proteome</keyword>
<proteinExistence type="predicted"/>
<gene>
    <name evidence="1" type="ORF">LEMA_P019600.1</name>
</gene>
<organism evidence="2">
    <name type="scientific">Leptosphaeria maculans (strain JN3 / isolate v23.1.3 / race Av1-4-5-6-7-8)</name>
    <name type="common">Blackleg fungus</name>
    <name type="synonym">Phoma lingam</name>
    <dbReference type="NCBI Taxonomy" id="985895"/>
    <lineage>
        <taxon>Eukaryota</taxon>
        <taxon>Fungi</taxon>
        <taxon>Dikarya</taxon>
        <taxon>Ascomycota</taxon>
        <taxon>Pezizomycotina</taxon>
        <taxon>Dothideomycetes</taxon>
        <taxon>Pleosporomycetidae</taxon>
        <taxon>Pleosporales</taxon>
        <taxon>Pleosporineae</taxon>
        <taxon>Leptosphaeriaceae</taxon>
        <taxon>Plenodomus</taxon>
        <taxon>Plenodomus lingam/Leptosphaeria maculans species complex</taxon>
    </lineage>
</organism>
<evidence type="ECO:0000313" key="2">
    <source>
        <dbReference type="Proteomes" id="UP000002668"/>
    </source>
</evidence>
<dbReference type="HOGENOM" id="CLU_1796826_0_0_1"/>
<dbReference type="VEuPathDB" id="FungiDB:LEMA_P019600.1"/>
<reference evidence="2" key="1">
    <citation type="journal article" date="2011" name="Nat. Commun.">
        <title>Effector diversification within compartments of the Leptosphaeria maculans genome affected by Repeat-Induced Point mutations.</title>
        <authorList>
            <person name="Rouxel T."/>
            <person name="Grandaubert J."/>
            <person name="Hane J.K."/>
            <person name="Hoede C."/>
            <person name="van de Wouw A.P."/>
            <person name="Couloux A."/>
            <person name="Dominguez V."/>
            <person name="Anthouard V."/>
            <person name="Bally P."/>
            <person name="Bourras S."/>
            <person name="Cozijnsen A.J."/>
            <person name="Ciuffetti L.M."/>
            <person name="Degrave A."/>
            <person name="Dilmaghani A."/>
            <person name="Duret L."/>
            <person name="Fudal I."/>
            <person name="Goodwin S.B."/>
            <person name="Gout L."/>
            <person name="Glaser N."/>
            <person name="Linglin J."/>
            <person name="Kema G.H.J."/>
            <person name="Lapalu N."/>
            <person name="Lawrence C.B."/>
            <person name="May K."/>
            <person name="Meyer M."/>
            <person name="Ollivier B."/>
            <person name="Poulain J."/>
            <person name="Schoch C.L."/>
            <person name="Simon A."/>
            <person name="Spatafora J.W."/>
            <person name="Stachowiak A."/>
            <person name="Turgeon B.G."/>
            <person name="Tyler B.M."/>
            <person name="Vincent D."/>
            <person name="Weissenbach J."/>
            <person name="Amselem J."/>
            <person name="Quesneville H."/>
            <person name="Oliver R.P."/>
            <person name="Wincker P."/>
            <person name="Balesdent M.-H."/>
            <person name="Howlett B.J."/>
        </authorList>
    </citation>
    <scope>NUCLEOTIDE SEQUENCE [LARGE SCALE GENOMIC DNA]</scope>
    <source>
        <strain evidence="2">JN3 / isolate v23.1.3 / race Av1-4-5-6-7-8</strain>
    </source>
</reference>
<dbReference type="Proteomes" id="UP000002668">
    <property type="component" value="Genome"/>
</dbReference>
<dbReference type="AlphaFoldDB" id="E5AAY9"/>
<sequence length="144" mass="16113">MVPGTLAEVLGIQSDYLNDPPTYDRTTLKTRSTSRCINFRSAKLRLINSCCYSMTLSRHREFVASPHQASIDSNSTSLQSCKVSLIVISGSVIDSSIIVRMYNATRAYRIPKNTLKEPDYGIRTTGCLAVSQYSRYCTSFITEH</sequence>
<protein>
    <submittedName>
        <fullName evidence="1">Predicted protein</fullName>
    </submittedName>
</protein>
<accession>E5AAY9</accession>
<dbReference type="InParanoid" id="E5AAY9"/>
<evidence type="ECO:0000313" key="1">
    <source>
        <dbReference type="EMBL" id="CBY00830.1"/>
    </source>
</evidence>
<name>E5AAY9_LEPMJ</name>
<dbReference type="EMBL" id="FP929138">
    <property type="protein sequence ID" value="CBY00830.1"/>
    <property type="molecule type" value="Genomic_DNA"/>
</dbReference>
<dbReference type="GeneID" id="13292326"/>